<reference evidence="3" key="2">
    <citation type="journal article" date="2021" name="PeerJ">
        <title>Extensive microbial diversity within the chicken gut microbiome revealed by metagenomics and culture.</title>
        <authorList>
            <person name="Gilroy R."/>
            <person name="Ravi A."/>
            <person name="Getino M."/>
            <person name="Pursley I."/>
            <person name="Horton D.L."/>
            <person name="Alikhan N.F."/>
            <person name="Baker D."/>
            <person name="Gharbi K."/>
            <person name="Hall N."/>
            <person name="Watson M."/>
            <person name="Adriaenssens E.M."/>
            <person name="Foster-Nyarko E."/>
            <person name="Jarju S."/>
            <person name="Secka A."/>
            <person name="Antonio M."/>
            <person name="Oren A."/>
            <person name="Chaudhuri R.R."/>
            <person name="La Ragione R."/>
            <person name="Hildebrand F."/>
            <person name="Pallen M.J."/>
        </authorList>
    </citation>
    <scope>NUCLEOTIDE SEQUENCE</scope>
    <source>
        <strain evidence="3">10037</strain>
    </source>
</reference>
<evidence type="ECO:0000313" key="3">
    <source>
        <dbReference type="EMBL" id="MBO8464690.1"/>
    </source>
</evidence>
<dbReference type="EMBL" id="JADIME010000017">
    <property type="protein sequence ID" value="MBO8464690.1"/>
    <property type="molecule type" value="Genomic_DNA"/>
</dbReference>
<dbReference type="InterPro" id="IPR005337">
    <property type="entry name" value="RapZ-like"/>
</dbReference>
<dbReference type="Pfam" id="PF22740">
    <property type="entry name" value="PapZ_C"/>
    <property type="match status" value="1"/>
</dbReference>
<reference evidence="3" key="1">
    <citation type="submission" date="2020-10" db="EMBL/GenBank/DDBJ databases">
        <authorList>
            <person name="Gilroy R."/>
        </authorList>
    </citation>
    <scope>NUCLEOTIDE SEQUENCE</scope>
    <source>
        <strain evidence="3">10037</strain>
    </source>
</reference>
<evidence type="ECO:0000259" key="1">
    <source>
        <dbReference type="Pfam" id="PF01636"/>
    </source>
</evidence>
<dbReference type="Proteomes" id="UP000823597">
    <property type="component" value="Unassembled WGS sequence"/>
</dbReference>
<protein>
    <submittedName>
        <fullName evidence="3">Phosphotransferase</fullName>
    </submittedName>
</protein>
<dbReference type="PANTHER" id="PTHR30448">
    <property type="entry name" value="RNASE ADAPTER PROTEIN RAPZ"/>
    <property type="match status" value="1"/>
</dbReference>
<dbReference type="InterPro" id="IPR002575">
    <property type="entry name" value="Aminoglycoside_PTrfase"/>
</dbReference>
<evidence type="ECO:0000259" key="2">
    <source>
        <dbReference type="Pfam" id="PF22740"/>
    </source>
</evidence>
<sequence length="491" mass="55942">MDGLNDLEVLFRHLRGKSPDRVEKITGSGSNRKYFRMIDCSGKAFVGVIGEDPAENRAFVGIASHLSSKRIPVPEVMAVSDDYKVYIQEDLGRTSLYDAVASGRKTGEYSETEAALLEKAVRYLPAIAVMGADGFDFGRHCFSRPFDRRSVYYDLNYFKYCFLKLEGIPFDEDRLEDDFGRLSALLLSSRCDYFMYRDFQSRNVMLKAGEPYFIDFQGARRGPAEYDLASFVWQARASYGNELRKRLVNAYLEEMSRYEEVDRECFAARLRTFVFFRMLQVLGAYGYRGLYERKEHFLQSIPFALENVRTLLDDSFSGYPVSSLRQHEGGDLEGAVPYLAGLLCRKVSFPDSAAPACLEVEITSFSYKNGVPQDKSGNGGGYVFDCRGILNPGRYEEYASLDGRDVPVAEFLEKKTRMPAFLENVFSIVDMHVENFLSRDFRHLFVAFGCTGGRHRSVYCAEKLAAHIAGKYVHDKKYPIKILLKHREMGE</sequence>
<dbReference type="Gene3D" id="3.30.200.20">
    <property type="entry name" value="Phosphorylase Kinase, domain 1"/>
    <property type="match status" value="1"/>
</dbReference>
<gene>
    <name evidence="3" type="ORF">IAB93_01680</name>
</gene>
<name>A0A9D9N962_9BACT</name>
<dbReference type="AlphaFoldDB" id="A0A9D9N962"/>
<organism evidence="3 4">
    <name type="scientific">Candidatus Merdivivens pullistercoris</name>
    <dbReference type="NCBI Taxonomy" id="2840873"/>
    <lineage>
        <taxon>Bacteria</taxon>
        <taxon>Pseudomonadati</taxon>
        <taxon>Bacteroidota</taxon>
        <taxon>Bacteroidia</taxon>
        <taxon>Bacteroidales</taxon>
        <taxon>Muribaculaceae</taxon>
        <taxon>Muribaculaceae incertae sedis</taxon>
        <taxon>Candidatus Merdivivens</taxon>
    </lineage>
</organism>
<accession>A0A9D9N962</accession>
<dbReference type="SUPFAM" id="SSF56112">
    <property type="entry name" value="Protein kinase-like (PK-like)"/>
    <property type="match status" value="1"/>
</dbReference>
<dbReference type="GO" id="GO:0005524">
    <property type="term" value="F:ATP binding"/>
    <property type="evidence" value="ECO:0007669"/>
    <property type="project" value="InterPro"/>
</dbReference>
<dbReference type="InterPro" id="IPR053931">
    <property type="entry name" value="RapZ_C"/>
</dbReference>
<comment type="caution">
    <text evidence="3">The sequence shown here is derived from an EMBL/GenBank/DDBJ whole genome shotgun (WGS) entry which is preliminary data.</text>
</comment>
<proteinExistence type="predicted"/>
<evidence type="ECO:0000313" key="4">
    <source>
        <dbReference type="Proteomes" id="UP000823597"/>
    </source>
</evidence>
<feature type="domain" description="Aminoglycoside phosphotransferase" evidence="1">
    <location>
        <begin position="22"/>
        <end position="260"/>
    </location>
</feature>
<feature type="domain" description="RapZ C-terminal" evidence="2">
    <location>
        <begin position="359"/>
        <end position="489"/>
    </location>
</feature>
<dbReference type="Pfam" id="PF01636">
    <property type="entry name" value="APH"/>
    <property type="match status" value="1"/>
</dbReference>
<dbReference type="Gene3D" id="3.90.1200.10">
    <property type="match status" value="1"/>
</dbReference>
<dbReference type="PANTHER" id="PTHR30448:SF0">
    <property type="entry name" value="RNASE ADAPTER PROTEIN RAPZ"/>
    <property type="match status" value="1"/>
</dbReference>
<dbReference type="InterPro" id="IPR011009">
    <property type="entry name" value="Kinase-like_dom_sf"/>
</dbReference>